<sequence>MIDLHCHSNISDGSMSLFELISLAKEKGITHLAITDHDTTKGLKEAKYIGEQLGVTIIPGIEISAYDYKRQRRAHILGFFVEPHHEAIENLCSPLLKMRHLASYEMTKRIMKAGFNISWEEVEQLAKDGTGAYKQHIMHALINKGYADKIYGDLYDKLFSKGGEGKPQGLAHIPIQYVDVEDAIVAIREAGGLPVLAHPKQFNNFDAIPEWVEIGLEGIEAVHPLHGPKDEELVKYYADQFELIETGGSDFHGFYGNFELGSKDAGMVRYEKLLERYQKMCESKKTLS</sequence>
<evidence type="ECO:0000259" key="1">
    <source>
        <dbReference type="SMART" id="SM00481"/>
    </source>
</evidence>
<gene>
    <name evidence="2" type="ORF">AZI98_08760</name>
</gene>
<dbReference type="AlphaFoldDB" id="A0A164ACR2"/>
<dbReference type="OrthoDB" id="9804333at2"/>
<dbReference type="SUPFAM" id="SSF89550">
    <property type="entry name" value="PHP domain-like"/>
    <property type="match status" value="1"/>
</dbReference>
<evidence type="ECO:0000313" key="2">
    <source>
        <dbReference type="EMBL" id="KZN96436.1"/>
    </source>
</evidence>
<dbReference type="CDD" id="cd07438">
    <property type="entry name" value="PHP_HisPPase_AMP"/>
    <property type="match status" value="1"/>
</dbReference>
<dbReference type="RefSeq" id="WP_063387907.1">
    <property type="nucleotide sequence ID" value="NZ_LVHY01000082.1"/>
</dbReference>
<dbReference type="PANTHER" id="PTHR42924:SF3">
    <property type="entry name" value="POLYMERASE_HISTIDINOL PHOSPHATASE N-TERMINAL DOMAIN-CONTAINING PROTEIN"/>
    <property type="match status" value="1"/>
</dbReference>
<dbReference type="Proteomes" id="UP000076476">
    <property type="component" value="Unassembled WGS sequence"/>
</dbReference>
<dbReference type="GO" id="GO:0035312">
    <property type="term" value="F:5'-3' DNA exonuclease activity"/>
    <property type="evidence" value="ECO:0007669"/>
    <property type="project" value="TreeGrafter"/>
</dbReference>
<dbReference type="STRING" id="33936.AZI98_08760"/>
<dbReference type="GO" id="GO:0004534">
    <property type="term" value="F:5'-3' RNA exonuclease activity"/>
    <property type="evidence" value="ECO:0007669"/>
    <property type="project" value="TreeGrafter"/>
</dbReference>
<dbReference type="InterPro" id="IPR004013">
    <property type="entry name" value="PHP_dom"/>
</dbReference>
<dbReference type="Gene3D" id="3.20.20.140">
    <property type="entry name" value="Metal-dependent hydrolases"/>
    <property type="match status" value="1"/>
</dbReference>
<accession>A0A164ACR2</accession>
<protein>
    <submittedName>
        <fullName evidence="2">Phosphatase</fullName>
    </submittedName>
</protein>
<feature type="domain" description="Polymerase/histidinol phosphatase N-terminal" evidence="1">
    <location>
        <begin position="2"/>
        <end position="67"/>
    </location>
</feature>
<comment type="caution">
    <text evidence="2">The sequence shown here is derived from an EMBL/GenBank/DDBJ whole genome shotgun (WGS) entry which is preliminary data.</text>
</comment>
<evidence type="ECO:0000313" key="3">
    <source>
        <dbReference type="Proteomes" id="UP000076476"/>
    </source>
</evidence>
<dbReference type="InterPro" id="IPR016195">
    <property type="entry name" value="Pol/histidinol_Pase-like"/>
</dbReference>
<dbReference type="Pfam" id="PF02811">
    <property type="entry name" value="PHP"/>
    <property type="match status" value="1"/>
</dbReference>
<dbReference type="InterPro" id="IPR003141">
    <property type="entry name" value="Pol/His_phosphatase_N"/>
</dbReference>
<dbReference type="InterPro" id="IPR052018">
    <property type="entry name" value="PHP_domain"/>
</dbReference>
<accession>A0A165XUZ9</accession>
<dbReference type="PANTHER" id="PTHR42924">
    <property type="entry name" value="EXONUCLEASE"/>
    <property type="match status" value="1"/>
</dbReference>
<proteinExistence type="predicted"/>
<reference evidence="2 3" key="1">
    <citation type="submission" date="2016-04" db="EMBL/GenBank/DDBJ databases">
        <title>Draft genome sequence of Aeribacillus pallidus 8m3 from petroleum reservoir.</title>
        <authorList>
            <person name="Poltaraus A.B."/>
            <person name="Nazina T.N."/>
            <person name="Tourova T.P."/>
            <person name="Malakho S.M."/>
            <person name="Korshunova A.V."/>
            <person name="Sokolova D.S."/>
        </authorList>
    </citation>
    <scope>NUCLEOTIDE SEQUENCE [LARGE SCALE GENOMIC DNA]</scope>
    <source>
        <strain evidence="2 3">8m3</strain>
    </source>
</reference>
<organism evidence="2 3">
    <name type="scientific">Aeribacillus pallidus</name>
    <dbReference type="NCBI Taxonomy" id="33936"/>
    <lineage>
        <taxon>Bacteria</taxon>
        <taxon>Bacillati</taxon>
        <taxon>Bacillota</taxon>
        <taxon>Bacilli</taxon>
        <taxon>Bacillales</taxon>
        <taxon>Bacillaceae</taxon>
        <taxon>Aeribacillus</taxon>
    </lineage>
</organism>
<dbReference type="SMART" id="SM00481">
    <property type="entry name" value="POLIIIAc"/>
    <property type="match status" value="1"/>
</dbReference>
<dbReference type="Gene3D" id="1.10.150.650">
    <property type="match status" value="1"/>
</dbReference>
<name>A0A164ACR2_9BACI</name>
<dbReference type="EMBL" id="LWBR01000023">
    <property type="protein sequence ID" value="KZN96436.1"/>
    <property type="molecule type" value="Genomic_DNA"/>
</dbReference>
<keyword evidence="3" id="KW-1185">Reference proteome</keyword>